<keyword evidence="5" id="KW-1185">Reference proteome</keyword>
<evidence type="ECO:0000256" key="2">
    <source>
        <dbReference type="SAM" id="SignalP"/>
    </source>
</evidence>
<dbReference type="InterPro" id="IPR031305">
    <property type="entry name" value="Casein_CS"/>
</dbReference>
<feature type="non-terminal residue" evidence="3">
    <location>
        <position position="184"/>
    </location>
</feature>
<sequence length="184" mass="20879">MKFVLVVLSCLLAGAFATKPPKWPDVYSVSGMLTIPYAEINEPFYAWYDKTNGRSRVDYYGGMVKTYQLTKQGDYGVSLKLAPVTTQNQMNKETCLQVNGSASYKIDVQGILPYVRDFQLLGTEQCGGYQCDKFGLTEVIGQKRNVYTLWVRYVKSPKYPAARMPIPVRYEMKGYNTLLGSHYD</sequence>
<gene>
    <name evidence="3" type="ORF">AgaP_AGAP010645</name>
</gene>
<dbReference type="EMBL" id="AAAB01008848">
    <property type="protein sequence ID" value="EAA06994.2"/>
    <property type="molecule type" value="Genomic_DNA"/>
</dbReference>
<accession>Q7QE49</accession>
<dbReference type="STRING" id="7165.Q7QE49"/>
<feature type="signal peptide" evidence="2">
    <location>
        <begin position="1"/>
        <end position="17"/>
    </location>
</feature>
<dbReference type="eggNOG" id="KOG1543">
    <property type="taxonomic scope" value="Eukaryota"/>
</dbReference>
<dbReference type="Proteomes" id="UP000007062">
    <property type="component" value="Chromosome 3L"/>
</dbReference>
<dbReference type="AlphaFoldDB" id="Q7QE49"/>
<proteinExistence type="predicted"/>
<name>Q7QE49_ANOGA</name>
<dbReference type="OMA" id="MYIFINT"/>
<dbReference type="HOGENOM" id="CLU_1471715_0_0_1"/>
<reference evidence="3" key="4">
    <citation type="journal article" date="2007" name="Genome Biol.">
        <title>Update of the Anopheles gambiae PEST genome assembly.</title>
        <authorList>
            <person name="Sharakhova M.V."/>
            <person name="Hammond M.P."/>
            <person name="Lobo N.F."/>
            <person name="Krzywinski J."/>
            <person name="Unger M.F."/>
            <person name="Hillenmeyer M.E."/>
            <person name="Bruggner R.V."/>
            <person name="Birney E."/>
            <person name="Collins F.H."/>
        </authorList>
    </citation>
    <scope>NUCLEOTIDE SEQUENCE</scope>
    <source>
        <strain evidence="3">PEST</strain>
    </source>
</reference>
<organism evidence="3">
    <name type="scientific">Anopheles gambiae</name>
    <name type="common">African malaria mosquito</name>
    <dbReference type="NCBI Taxonomy" id="7165"/>
    <lineage>
        <taxon>Eukaryota</taxon>
        <taxon>Metazoa</taxon>
        <taxon>Ecdysozoa</taxon>
        <taxon>Arthropoda</taxon>
        <taxon>Hexapoda</taxon>
        <taxon>Insecta</taxon>
        <taxon>Pterygota</taxon>
        <taxon>Neoptera</taxon>
        <taxon>Endopterygota</taxon>
        <taxon>Diptera</taxon>
        <taxon>Nematocera</taxon>
        <taxon>Culicoidea</taxon>
        <taxon>Culicidae</taxon>
        <taxon>Anophelinae</taxon>
        <taxon>Anopheles</taxon>
    </lineage>
</organism>
<evidence type="ECO:0000313" key="5">
    <source>
        <dbReference type="Proteomes" id="UP000007062"/>
    </source>
</evidence>
<dbReference type="VEuPathDB" id="VectorBase:AGAMI1_009767"/>
<feature type="chain" id="PRO_5014588418" evidence="2">
    <location>
        <begin position="18"/>
        <end position="184"/>
    </location>
</feature>
<keyword evidence="1 2" id="KW-0732">Signal</keyword>
<reference evidence="3 4" key="3">
    <citation type="journal article" date="2004" name="Trends Parasitol.">
        <title>The Anopheles gambiae genome: an update.</title>
        <authorList>
            <person name="Mongin E."/>
            <person name="Louis C."/>
            <person name="Holt R.A."/>
            <person name="Birney E."/>
            <person name="Collins F.H."/>
        </authorList>
    </citation>
    <scope>NUCLEOTIDE SEQUENCE</scope>
    <source>
        <strain evidence="3 4">PEST</strain>
    </source>
</reference>
<evidence type="ECO:0000313" key="3">
    <source>
        <dbReference type="EMBL" id="EAA06994.2"/>
    </source>
</evidence>
<dbReference type="PROSITE" id="PS00306">
    <property type="entry name" value="CASEIN_ALPHA_BETA"/>
    <property type="match status" value="1"/>
</dbReference>
<reference evidence="3 5" key="1">
    <citation type="journal article" date="2002" name="Science">
        <title>The genome sequence of the malaria mosquito Anopheles gambiae.</title>
        <authorList>
            <person name="Holt R.A."/>
            <person name="Subramanian G.M."/>
            <person name="Halpern A."/>
            <person name="Sutton G.G."/>
            <person name="Charlab R."/>
            <person name="Nusskern D.R."/>
            <person name="Wincker P."/>
            <person name="Clark A.G."/>
            <person name="Ribeiro J.M."/>
            <person name="Wides R."/>
            <person name="Salzberg S.L."/>
            <person name="Loftus B."/>
            <person name="Yandell M."/>
            <person name="Majoros W.H."/>
            <person name="Rusch D.B."/>
            <person name="Lai Z."/>
            <person name="Kraft C.L."/>
            <person name="Abril J.F."/>
            <person name="Anthouard V."/>
            <person name="Arensburger P."/>
            <person name="Atkinson P.W."/>
            <person name="Baden H."/>
            <person name="de Berardinis V."/>
            <person name="Baldwin D."/>
            <person name="Benes V."/>
            <person name="Biedler J."/>
            <person name="Blass C."/>
            <person name="Bolanos R."/>
            <person name="Boscus D."/>
            <person name="Barnstead M."/>
            <person name="Cai S."/>
            <person name="Center A."/>
            <person name="Chaturverdi K."/>
            <person name="Christophides G.K."/>
            <person name="Chrystal M.A."/>
            <person name="Clamp M."/>
            <person name="Cravchik A."/>
            <person name="Curwen V."/>
            <person name="Dana A."/>
            <person name="Delcher A."/>
            <person name="Dew I."/>
            <person name="Evans C.A."/>
            <person name="Flanigan M."/>
            <person name="Grundschober-Freimoser A."/>
            <person name="Friedli L."/>
            <person name="Gu Z."/>
            <person name="Guan P."/>
            <person name="Guigo R."/>
            <person name="Hillenmeyer M.E."/>
            <person name="Hladun S.L."/>
            <person name="Hogan J.R."/>
            <person name="Hong Y.S."/>
            <person name="Hoover J."/>
            <person name="Jaillon O."/>
            <person name="Ke Z."/>
            <person name="Kodira C."/>
            <person name="Kokoza E."/>
            <person name="Koutsos A."/>
            <person name="Letunic I."/>
            <person name="Levitsky A."/>
            <person name="Liang Y."/>
            <person name="Lin J.J."/>
            <person name="Lobo N.F."/>
            <person name="Lopez J.R."/>
            <person name="Malek J.A."/>
            <person name="McIntosh T.C."/>
            <person name="Meister S."/>
            <person name="Miller J."/>
            <person name="Mobarry C."/>
            <person name="Mongin E."/>
            <person name="Murphy S.D."/>
            <person name="O'Brochta D.A."/>
            <person name="Pfannkoch C."/>
            <person name="Qi R."/>
            <person name="Regier M.A."/>
            <person name="Remington K."/>
            <person name="Shao H."/>
            <person name="Sharakhova M.V."/>
            <person name="Sitter C.D."/>
            <person name="Shetty J."/>
            <person name="Smith T.J."/>
            <person name="Strong R."/>
            <person name="Sun J."/>
            <person name="Thomasova D."/>
            <person name="Ton L.Q."/>
            <person name="Topalis P."/>
            <person name="Tu Z."/>
            <person name="Unger M.F."/>
            <person name="Walenz B."/>
            <person name="Wang A."/>
            <person name="Wang J."/>
            <person name="Wang M."/>
            <person name="Wang X."/>
            <person name="Woodford K.J."/>
            <person name="Wortman J.R."/>
            <person name="Wu M."/>
            <person name="Yao A."/>
            <person name="Zdobnov E.M."/>
            <person name="Zhang H."/>
            <person name="Zhao Q."/>
            <person name="Zhao S."/>
            <person name="Zhu S.C."/>
            <person name="Zhimulev I."/>
            <person name="Coluzzi M."/>
            <person name="della Torre A."/>
            <person name="Roth C.W."/>
            <person name="Louis C."/>
            <person name="Kalush F."/>
            <person name="Mural R.J."/>
            <person name="Myers E.W."/>
            <person name="Adams M.D."/>
            <person name="Smith H.O."/>
            <person name="Broder S."/>
            <person name="Gardner M.J."/>
            <person name="Fraser C.M."/>
            <person name="Birney E."/>
            <person name="Bork P."/>
            <person name="Brey P.T."/>
            <person name="Venter J.C."/>
            <person name="Weissenbach J."/>
            <person name="Kafatos F.C."/>
            <person name="Collins F.H."/>
            <person name="Hoffman S.L."/>
        </authorList>
    </citation>
    <scope>NUCLEOTIDE SEQUENCE [LARGE SCALE GENOMIC DNA]</scope>
    <source>
        <strain evidence="3 5">PEST</strain>
    </source>
</reference>
<protein>
    <submittedName>
        <fullName evidence="3">AGAP010645-PA</fullName>
    </submittedName>
</protein>
<evidence type="ECO:0000313" key="4">
    <source>
        <dbReference type="EnsemblMetazoa" id="AGAP010645-PA"/>
    </source>
</evidence>
<dbReference type="VEuPathDB" id="VectorBase:AGAP010645"/>
<reference evidence="3" key="2">
    <citation type="submission" date="2002-03" db="EMBL/GenBank/DDBJ databases">
        <authorList>
            <consortium name="The Anopheles Genome Sequencing Consortium"/>
        </authorList>
    </citation>
    <scope>NUCLEOTIDE SEQUENCE</scope>
    <source>
        <strain evidence="3">PEST</strain>
    </source>
</reference>
<evidence type="ECO:0000256" key="1">
    <source>
        <dbReference type="ARBA" id="ARBA00022729"/>
    </source>
</evidence>
<dbReference type="EnsemblMetazoa" id="AGAP010645-RA">
    <property type="protein sequence ID" value="AGAP010645-PA"/>
    <property type="gene ID" value="AGAP010645"/>
</dbReference>
<reference evidence="4" key="6">
    <citation type="submission" date="2020-05" db="UniProtKB">
        <authorList>
            <consortium name="EnsemblMetazoa"/>
        </authorList>
    </citation>
    <scope>IDENTIFICATION</scope>
    <source>
        <strain evidence="4">PEST</strain>
    </source>
</reference>
<dbReference type="PaxDb" id="7165-AGAP010645-PA"/>
<reference evidence="3" key="5">
    <citation type="submission" date="2011-05" db="EMBL/GenBank/DDBJ databases">
        <authorList>
            <consortium name="VectorBase"/>
        </authorList>
    </citation>
    <scope>NUCLEOTIDE SEQUENCE</scope>
    <source>
        <strain evidence="3">PEST</strain>
    </source>
</reference>